<feature type="region of interest" description="Disordered" evidence="1">
    <location>
        <begin position="656"/>
        <end position="758"/>
    </location>
</feature>
<evidence type="ECO:0000313" key="3">
    <source>
        <dbReference type="EMBL" id="CAA2977086.1"/>
    </source>
</evidence>
<name>A0A8S0RCL5_OLEEU</name>
<reference evidence="3 4" key="1">
    <citation type="submission" date="2019-12" db="EMBL/GenBank/DDBJ databases">
        <authorList>
            <person name="Alioto T."/>
            <person name="Alioto T."/>
            <person name="Gomez Garrido J."/>
        </authorList>
    </citation>
    <scope>NUCLEOTIDE SEQUENCE [LARGE SCALE GENOMIC DNA]</scope>
</reference>
<feature type="compositionally biased region" description="Low complexity" evidence="1">
    <location>
        <begin position="344"/>
        <end position="354"/>
    </location>
</feature>
<dbReference type="PANTHER" id="PTHR33223:SF6">
    <property type="entry name" value="CCHC-TYPE DOMAIN-CONTAINING PROTEIN"/>
    <property type="match status" value="1"/>
</dbReference>
<evidence type="ECO:0000259" key="2">
    <source>
        <dbReference type="Pfam" id="PF03732"/>
    </source>
</evidence>
<keyword evidence="4" id="KW-1185">Reference proteome</keyword>
<dbReference type="Gramene" id="OE9A079103T1">
    <property type="protein sequence ID" value="OE9A079103C1"/>
    <property type="gene ID" value="OE9A079103"/>
</dbReference>
<feature type="compositionally biased region" description="Polar residues" evidence="1">
    <location>
        <begin position="837"/>
        <end position="849"/>
    </location>
</feature>
<organism evidence="3 4">
    <name type="scientific">Olea europaea subsp. europaea</name>
    <dbReference type="NCBI Taxonomy" id="158383"/>
    <lineage>
        <taxon>Eukaryota</taxon>
        <taxon>Viridiplantae</taxon>
        <taxon>Streptophyta</taxon>
        <taxon>Embryophyta</taxon>
        <taxon>Tracheophyta</taxon>
        <taxon>Spermatophyta</taxon>
        <taxon>Magnoliopsida</taxon>
        <taxon>eudicotyledons</taxon>
        <taxon>Gunneridae</taxon>
        <taxon>Pentapetalae</taxon>
        <taxon>asterids</taxon>
        <taxon>lamiids</taxon>
        <taxon>Lamiales</taxon>
        <taxon>Oleaceae</taxon>
        <taxon>Oleeae</taxon>
        <taxon>Olea</taxon>
    </lineage>
</organism>
<evidence type="ECO:0000313" key="4">
    <source>
        <dbReference type="Proteomes" id="UP000594638"/>
    </source>
</evidence>
<gene>
    <name evidence="3" type="ORF">OLEA9_A079103</name>
</gene>
<feature type="domain" description="Retrotransposon gag" evidence="2">
    <location>
        <begin position="526"/>
        <end position="616"/>
    </location>
</feature>
<dbReference type="Proteomes" id="UP000594638">
    <property type="component" value="Unassembled WGS sequence"/>
</dbReference>
<feature type="region of interest" description="Disordered" evidence="1">
    <location>
        <begin position="837"/>
        <end position="861"/>
    </location>
</feature>
<dbReference type="AlphaFoldDB" id="A0A8S0RCL5"/>
<feature type="non-terminal residue" evidence="3">
    <location>
        <position position="1"/>
    </location>
</feature>
<dbReference type="PANTHER" id="PTHR33223">
    <property type="entry name" value="CCHC-TYPE DOMAIN-CONTAINING PROTEIN"/>
    <property type="match status" value="1"/>
</dbReference>
<evidence type="ECO:0000256" key="1">
    <source>
        <dbReference type="SAM" id="MobiDB-lite"/>
    </source>
</evidence>
<protein>
    <recommendedName>
        <fullName evidence="2">Retrotransposon gag domain-containing protein</fullName>
    </recommendedName>
</protein>
<feature type="region of interest" description="Disordered" evidence="1">
    <location>
        <begin position="334"/>
        <end position="359"/>
    </location>
</feature>
<sequence>SKSPFKVRTEVPTTFEILVTPDISGIPASIEEVQQQQKDSCTDPNLKTSTCITEPVLSETGPQSLVVQTTVAVETTPSSAPEIFYGPDGLPLPPGLIAIEEIVEDQQANTPTHFGVGTTLFPSASEVCPSPLEVPEESLGSLLDRLKMSEQPSTSRIVPNDTATAEAPAVTPTMFASIPAVPTSSHQLEGVHPGTIMTTWSVPVCSSGIIPGNSYVETRQIDPFGNQFGPSSPQRQSIPLSSGLLPYGGQYALSLPLAGGYPYGSFQPHSGLTEVTTSGWVPMLPQQPRFVYSMQQCVPMSSIPTTPAIVTVSQVQSIPVVCQPQVVMQQPIDPATQPQSPTAGTTQIQTGTITPHLGPSVSVAQQNMASQPWMVQYQQPQFQQVYQGSEQQILANSGQPYIQNGLNQPLYSGQAHQPYQSYQHQLHYAGMQRPSAQAIPSYPGYASPNLNQQLPFVATLELPDLHRLTNDPIAYAHWWPAIPHKLPSDIPKFNGNPGEDPSNHVMTFHLWCSSNTLNDDSIRLRLFQRTLTGPAAKWYIELPRASFDNFSSLATTFLTHFQLPIRYETGTEILTNFKQTTATHISDHIHEWRRRRRMVKTYVPDQLLAEWFIKSLLPAITKDVAKGGVVTEEQVIARAQYLDLVYTQSGTLYDKIPDAPRPEFSIPPPPGSNSDSHAGDGVIGTANAKSTRDSNKKARKTSNQKANQEILASEVNAVSTDKGKNSNQPGSKKNQNKEKKKQGDSSPRKTSFGKEKPPFGCQICDEDHWTKDCPYKAEFKKFLKNSQTPAVLTDPFPNPSQNLVGNGDTSRCQVLMVSTSEQQNDALISTKCKNCGNPQSSNSKGNDQPSSSTTTSTEVVPPFTTGSIPMIHGNNCSHQNIGFIFLKNPPSMDTFALPPPSNLAEMATMEYETFCF</sequence>
<proteinExistence type="predicted"/>
<feature type="compositionally biased region" description="Basic and acidic residues" evidence="1">
    <location>
        <begin position="735"/>
        <end position="757"/>
    </location>
</feature>
<comment type="caution">
    <text evidence="3">The sequence shown here is derived from an EMBL/GenBank/DDBJ whole genome shotgun (WGS) entry which is preliminary data.</text>
</comment>
<dbReference type="Pfam" id="PF03732">
    <property type="entry name" value="Retrotrans_gag"/>
    <property type="match status" value="1"/>
</dbReference>
<dbReference type="OrthoDB" id="1299945at2759"/>
<dbReference type="InterPro" id="IPR005162">
    <property type="entry name" value="Retrotrans_gag_dom"/>
</dbReference>
<dbReference type="EMBL" id="CACTIH010002800">
    <property type="protein sequence ID" value="CAA2977086.1"/>
    <property type="molecule type" value="Genomic_DNA"/>
</dbReference>
<accession>A0A8S0RCL5</accession>